<reference evidence="1 2" key="1">
    <citation type="journal article" date="2022" name="Nat. Genet.">
        <title>Improved pea reference genome and pan-genome highlight genomic features and evolutionary characteristics.</title>
        <authorList>
            <person name="Yang T."/>
            <person name="Liu R."/>
            <person name="Luo Y."/>
            <person name="Hu S."/>
            <person name="Wang D."/>
            <person name="Wang C."/>
            <person name="Pandey M.K."/>
            <person name="Ge S."/>
            <person name="Xu Q."/>
            <person name="Li N."/>
            <person name="Li G."/>
            <person name="Huang Y."/>
            <person name="Saxena R.K."/>
            <person name="Ji Y."/>
            <person name="Li M."/>
            <person name="Yan X."/>
            <person name="He Y."/>
            <person name="Liu Y."/>
            <person name="Wang X."/>
            <person name="Xiang C."/>
            <person name="Varshney R.K."/>
            <person name="Ding H."/>
            <person name="Gao S."/>
            <person name="Zong X."/>
        </authorList>
    </citation>
    <scope>NUCLEOTIDE SEQUENCE [LARGE SCALE GENOMIC DNA]</scope>
    <source>
        <strain evidence="1 2">cv. Zhongwan 6</strain>
    </source>
</reference>
<evidence type="ECO:0000313" key="1">
    <source>
        <dbReference type="EMBL" id="KAI5419372.1"/>
    </source>
</evidence>
<dbReference type="Gramene" id="Psat04G0351200-T1">
    <property type="protein sequence ID" value="KAI5419372.1"/>
    <property type="gene ID" value="KIW84_043512"/>
</dbReference>
<organism evidence="1 2">
    <name type="scientific">Pisum sativum</name>
    <name type="common">Garden pea</name>
    <name type="synonym">Lathyrus oleraceus</name>
    <dbReference type="NCBI Taxonomy" id="3888"/>
    <lineage>
        <taxon>Eukaryota</taxon>
        <taxon>Viridiplantae</taxon>
        <taxon>Streptophyta</taxon>
        <taxon>Embryophyta</taxon>
        <taxon>Tracheophyta</taxon>
        <taxon>Spermatophyta</taxon>
        <taxon>Magnoliopsida</taxon>
        <taxon>eudicotyledons</taxon>
        <taxon>Gunneridae</taxon>
        <taxon>Pentapetalae</taxon>
        <taxon>rosids</taxon>
        <taxon>fabids</taxon>
        <taxon>Fabales</taxon>
        <taxon>Fabaceae</taxon>
        <taxon>Papilionoideae</taxon>
        <taxon>50 kb inversion clade</taxon>
        <taxon>NPAAA clade</taxon>
        <taxon>Hologalegina</taxon>
        <taxon>IRL clade</taxon>
        <taxon>Fabeae</taxon>
        <taxon>Lathyrus</taxon>
    </lineage>
</organism>
<evidence type="ECO:0000313" key="2">
    <source>
        <dbReference type="Proteomes" id="UP001058974"/>
    </source>
</evidence>
<gene>
    <name evidence="1" type="ORF">KIW84_043512</name>
</gene>
<accession>A0A9D4XFI6</accession>
<dbReference type="AlphaFoldDB" id="A0A9D4XFI6"/>
<dbReference type="InterPro" id="IPR045330">
    <property type="entry name" value="TRM3/TARBP1"/>
</dbReference>
<keyword evidence="2" id="KW-1185">Reference proteome</keyword>
<comment type="caution">
    <text evidence="1">The sequence shown here is derived from an EMBL/GenBank/DDBJ whole genome shotgun (WGS) entry which is preliminary data.</text>
</comment>
<protein>
    <submittedName>
        <fullName evidence="1">Uncharacterized protein</fullName>
    </submittedName>
</protein>
<dbReference type="Proteomes" id="UP001058974">
    <property type="component" value="Chromosome 4"/>
</dbReference>
<proteinExistence type="predicted"/>
<dbReference type="EMBL" id="JAMSHJ010000004">
    <property type="protein sequence ID" value="KAI5419372.1"/>
    <property type="molecule type" value="Genomic_DNA"/>
</dbReference>
<dbReference type="GO" id="GO:0030488">
    <property type="term" value="P:tRNA methylation"/>
    <property type="evidence" value="ECO:0007669"/>
    <property type="project" value="TreeGrafter"/>
</dbReference>
<sequence length="360" mass="41528">MARSRRAILLDIKWACLESLLSIPSHALKNGIHLEENYTFFSDDTLRCIFGDLVKSLENAGGSSVLSMLRSLRMLFELVAKVTPSAVVSCSHVIDAQVYLEFDLACMVESPNEDVDCMAALDSGRSFLLELLDSAVNDKDLAKELYKKYSSIHRHCPLDNWLIPKCCITMSWKIIKHGMKISLLILKNTRDLSMLTSYPAMRYLQAAAGHRSMPWDAHLARFQILQFRDRLETLFGINVGRFLCRNTTNSILYLLMKLLYLYRNRKVVFERDKIQTVEDEKMLSLEFQILLIIFYKKNNKKRMRPIQTPTYIRHWSLFQKQLFNSPAVASESLHANSFHVCVICKGPNKYVNLSCLQTRL</sequence>
<dbReference type="GO" id="GO:0016423">
    <property type="term" value="F:tRNA (guanine) methyltransferase activity"/>
    <property type="evidence" value="ECO:0007669"/>
    <property type="project" value="TreeGrafter"/>
</dbReference>
<dbReference type="PANTHER" id="PTHR12029:SF11">
    <property type="entry name" value="METHYLTRANSFERASE TARBP1-RELATED"/>
    <property type="match status" value="1"/>
</dbReference>
<name>A0A9D4XFI6_PEA</name>
<dbReference type="PANTHER" id="PTHR12029">
    <property type="entry name" value="RNA METHYLTRANSFERASE"/>
    <property type="match status" value="1"/>
</dbReference>